<organism evidence="1 2">
    <name type="scientific">Carpinus fangiana</name>
    <dbReference type="NCBI Taxonomy" id="176857"/>
    <lineage>
        <taxon>Eukaryota</taxon>
        <taxon>Viridiplantae</taxon>
        <taxon>Streptophyta</taxon>
        <taxon>Embryophyta</taxon>
        <taxon>Tracheophyta</taxon>
        <taxon>Spermatophyta</taxon>
        <taxon>Magnoliopsida</taxon>
        <taxon>eudicotyledons</taxon>
        <taxon>Gunneridae</taxon>
        <taxon>Pentapetalae</taxon>
        <taxon>rosids</taxon>
        <taxon>fabids</taxon>
        <taxon>Fagales</taxon>
        <taxon>Betulaceae</taxon>
        <taxon>Carpinus</taxon>
    </lineage>
</organism>
<protein>
    <submittedName>
        <fullName evidence="1">Uncharacterized protein</fullName>
    </submittedName>
</protein>
<dbReference type="EMBL" id="CM017323">
    <property type="protein sequence ID" value="KAE8021590.1"/>
    <property type="molecule type" value="Genomic_DNA"/>
</dbReference>
<evidence type="ECO:0000313" key="1">
    <source>
        <dbReference type="EMBL" id="KAE8021590.1"/>
    </source>
</evidence>
<dbReference type="AlphaFoldDB" id="A0A5N6QXA8"/>
<gene>
    <name evidence="1" type="ORF">FH972_007466</name>
</gene>
<sequence>MDGGGAQAVPALIVEGRERRLERNIEKLREDSHANAGCNLNRRSNLNRRRRRRRSSLFDITSDTVIFPSLFSLCF</sequence>
<name>A0A5N6QXA8_9ROSI</name>
<accession>A0A5N6QXA8</accession>
<reference evidence="1 2" key="1">
    <citation type="submission" date="2019-06" db="EMBL/GenBank/DDBJ databases">
        <title>A chromosomal-level reference genome of Carpinus fangiana (Coryloideae, Betulaceae).</title>
        <authorList>
            <person name="Yang X."/>
            <person name="Wang Z."/>
            <person name="Zhang L."/>
            <person name="Hao G."/>
            <person name="Liu J."/>
            <person name="Yang Y."/>
        </authorList>
    </citation>
    <scope>NUCLEOTIDE SEQUENCE [LARGE SCALE GENOMIC DNA]</scope>
    <source>
        <strain evidence="1">Cfa_2016G</strain>
        <tissue evidence="1">Leaf</tissue>
    </source>
</reference>
<evidence type="ECO:0000313" key="2">
    <source>
        <dbReference type="Proteomes" id="UP000327013"/>
    </source>
</evidence>
<dbReference type="Proteomes" id="UP000327013">
    <property type="component" value="Chromosome 3"/>
</dbReference>
<proteinExistence type="predicted"/>
<keyword evidence="2" id="KW-1185">Reference proteome</keyword>